<dbReference type="PANTHER" id="PTHR31245">
    <property type="entry name" value="UBIQUITIN SYSTEM COMPONENT CUE PROTEIN"/>
    <property type="match status" value="1"/>
</dbReference>
<gene>
    <name evidence="2" type="ORF">THAOC_02045</name>
</gene>
<keyword evidence="3" id="KW-1185">Reference proteome</keyword>
<proteinExistence type="predicted"/>
<comment type="caution">
    <text evidence="2">The sequence shown here is derived from an EMBL/GenBank/DDBJ whole genome shotgun (WGS) entry which is preliminary data.</text>
</comment>
<sequence length="222" mass="24776">MASTSFASSSPLTFGRVQKRRAFECSSGEFPAADQMDCSVGHSAKRRRKDSCSSVSFQAKENWNVSPFIQTASIAASAVGKILRRWELGVGRSNKRTRTSFDGAATIDAASSAKLQELQRVVEEQAAEIRRLKAERDSARGLTAHNEKLEGENKLLKRAVTIQNDRQHQVNAELEGARQYKAQADDRIRRLEQMCLTLQYQLQANSVKTGNDFLNPRPPDVY</sequence>
<feature type="coiled-coil region" evidence="1">
    <location>
        <begin position="115"/>
        <end position="194"/>
    </location>
</feature>
<keyword evidence="1" id="KW-0175">Coiled coil</keyword>
<dbReference type="PANTHER" id="PTHR31245:SF20">
    <property type="entry name" value="F18B13.13 PROTEIN"/>
    <property type="match status" value="1"/>
</dbReference>
<evidence type="ECO:0000313" key="2">
    <source>
        <dbReference type="EMBL" id="EJK76211.1"/>
    </source>
</evidence>
<organism evidence="2 3">
    <name type="scientific">Thalassiosira oceanica</name>
    <name type="common">Marine diatom</name>
    <dbReference type="NCBI Taxonomy" id="159749"/>
    <lineage>
        <taxon>Eukaryota</taxon>
        <taxon>Sar</taxon>
        <taxon>Stramenopiles</taxon>
        <taxon>Ochrophyta</taxon>
        <taxon>Bacillariophyta</taxon>
        <taxon>Coscinodiscophyceae</taxon>
        <taxon>Thalassiosirophycidae</taxon>
        <taxon>Thalassiosirales</taxon>
        <taxon>Thalassiosiraceae</taxon>
        <taxon>Thalassiosira</taxon>
    </lineage>
</organism>
<dbReference type="AlphaFoldDB" id="K0TMG9"/>
<dbReference type="OMA" id="FQAKENW"/>
<dbReference type="Proteomes" id="UP000266841">
    <property type="component" value="Unassembled WGS sequence"/>
</dbReference>
<name>K0TMG9_THAOC</name>
<dbReference type="OrthoDB" id="440455at2759"/>
<dbReference type="EMBL" id="AGNL01002445">
    <property type="protein sequence ID" value="EJK76211.1"/>
    <property type="molecule type" value="Genomic_DNA"/>
</dbReference>
<reference evidence="2 3" key="1">
    <citation type="journal article" date="2012" name="Genome Biol.">
        <title>Genome and low-iron response of an oceanic diatom adapted to chronic iron limitation.</title>
        <authorList>
            <person name="Lommer M."/>
            <person name="Specht M."/>
            <person name="Roy A.S."/>
            <person name="Kraemer L."/>
            <person name="Andreson R."/>
            <person name="Gutowska M.A."/>
            <person name="Wolf J."/>
            <person name="Bergner S.V."/>
            <person name="Schilhabel M.B."/>
            <person name="Klostermeier U.C."/>
            <person name="Beiko R.G."/>
            <person name="Rosenstiel P."/>
            <person name="Hippler M."/>
            <person name="Laroche J."/>
        </authorList>
    </citation>
    <scope>NUCLEOTIDE SEQUENCE [LARGE SCALE GENOMIC DNA]</scope>
    <source>
        <strain evidence="2 3">CCMP1005</strain>
    </source>
</reference>
<evidence type="ECO:0000256" key="1">
    <source>
        <dbReference type="SAM" id="Coils"/>
    </source>
</evidence>
<protein>
    <submittedName>
        <fullName evidence="2">Uncharacterized protein</fullName>
    </submittedName>
</protein>
<accession>K0TMG9</accession>
<evidence type="ECO:0000313" key="3">
    <source>
        <dbReference type="Proteomes" id="UP000266841"/>
    </source>
</evidence>
<dbReference type="eggNOG" id="ENOG502R95Q">
    <property type="taxonomic scope" value="Eukaryota"/>
</dbReference>